<dbReference type="SUPFAM" id="SSF46689">
    <property type="entry name" value="Homeodomain-like"/>
    <property type="match status" value="1"/>
</dbReference>
<organism evidence="1 2">
    <name type="scientific">Nonomuraea longicatena</name>
    <dbReference type="NCBI Taxonomy" id="83682"/>
    <lineage>
        <taxon>Bacteria</taxon>
        <taxon>Bacillati</taxon>
        <taxon>Actinomycetota</taxon>
        <taxon>Actinomycetes</taxon>
        <taxon>Streptosporangiales</taxon>
        <taxon>Streptosporangiaceae</taxon>
        <taxon>Nonomuraea</taxon>
    </lineage>
</organism>
<comment type="caution">
    <text evidence="1">The sequence shown here is derived from an EMBL/GenBank/DDBJ whole genome shotgun (WGS) entry which is preliminary data.</text>
</comment>
<name>A0ABP3ZCL3_9ACTN</name>
<dbReference type="EMBL" id="BAAAHQ010000004">
    <property type="protein sequence ID" value="GAA0917659.1"/>
    <property type="molecule type" value="Genomic_DNA"/>
</dbReference>
<dbReference type="InterPro" id="IPR036271">
    <property type="entry name" value="Tet_transcr_reg_TetR-rel_C_sf"/>
</dbReference>
<keyword evidence="2" id="KW-1185">Reference proteome</keyword>
<protein>
    <submittedName>
        <fullName evidence="1">TetR family transcriptional regulator</fullName>
    </submittedName>
</protein>
<gene>
    <name evidence="1" type="ORF">GCM10009560_13930</name>
</gene>
<evidence type="ECO:0000313" key="2">
    <source>
        <dbReference type="Proteomes" id="UP001501578"/>
    </source>
</evidence>
<dbReference type="Gene3D" id="1.10.357.10">
    <property type="entry name" value="Tetracycline Repressor, domain 2"/>
    <property type="match status" value="1"/>
</dbReference>
<dbReference type="RefSeq" id="WP_343948864.1">
    <property type="nucleotide sequence ID" value="NZ_BAAAHQ010000004.1"/>
</dbReference>
<proteinExistence type="predicted"/>
<reference evidence="2" key="1">
    <citation type="journal article" date="2019" name="Int. J. Syst. Evol. Microbiol.">
        <title>The Global Catalogue of Microorganisms (GCM) 10K type strain sequencing project: providing services to taxonomists for standard genome sequencing and annotation.</title>
        <authorList>
            <consortium name="The Broad Institute Genomics Platform"/>
            <consortium name="The Broad Institute Genome Sequencing Center for Infectious Disease"/>
            <person name="Wu L."/>
            <person name="Ma J."/>
        </authorList>
    </citation>
    <scope>NUCLEOTIDE SEQUENCE [LARGE SCALE GENOMIC DNA]</scope>
    <source>
        <strain evidence="2">JCM 11136</strain>
    </source>
</reference>
<evidence type="ECO:0000313" key="1">
    <source>
        <dbReference type="EMBL" id="GAA0917659.1"/>
    </source>
</evidence>
<sequence>MTTGGRPPRIDLDDIVRAGRELGLSRLSVKAVAARLGVTSTAIYRYVEGRWDLDRLVGESILAELELRDTPDHDVERHLLSFALQLREFALAHPGLAQYMQLLFPRGESGRRLLAAEVEALGRRGYAPDAAIILGSGAATVAIALAVSEENSLRAEREDTPGLERARHTAIEGLAGHSLLGAPHSTLPQMERSRYVRLLLTAVVRGLVEAAPPGRPADKVIAGLAAMGEGR</sequence>
<dbReference type="InterPro" id="IPR009057">
    <property type="entry name" value="Homeodomain-like_sf"/>
</dbReference>
<dbReference type="SUPFAM" id="SSF48498">
    <property type="entry name" value="Tetracyclin repressor-like, C-terminal domain"/>
    <property type="match status" value="1"/>
</dbReference>
<dbReference type="Proteomes" id="UP001501578">
    <property type="component" value="Unassembled WGS sequence"/>
</dbReference>
<accession>A0ABP3ZCL3</accession>